<organism evidence="1 2">
    <name type="scientific">Streptomyces atratus</name>
    <dbReference type="NCBI Taxonomy" id="1893"/>
    <lineage>
        <taxon>Bacteria</taxon>
        <taxon>Bacillati</taxon>
        <taxon>Actinomycetota</taxon>
        <taxon>Actinomycetes</taxon>
        <taxon>Kitasatosporales</taxon>
        <taxon>Streptomycetaceae</taxon>
        <taxon>Streptomyces</taxon>
    </lineage>
</organism>
<dbReference type="RefSeq" id="WP_143166618.1">
    <property type="nucleotide sequence ID" value="NZ_CP108276.1"/>
</dbReference>
<evidence type="ECO:0000313" key="1">
    <source>
        <dbReference type="EMBL" id="SFY44896.1"/>
    </source>
</evidence>
<accession>A0A1K2FCJ9</accession>
<evidence type="ECO:0000313" key="2">
    <source>
        <dbReference type="Proteomes" id="UP000181909"/>
    </source>
</evidence>
<dbReference type="AlphaFoldDB" id="A0A1K2FCJ9"/>
<proteinExistence type="predicted"/>
<name>A0A1K2FCJ9_STRAR</name>
<dbReference type="OrthoDB" id="4328595at2"/>
<dbReference type="Proteomes" id="UP000181909">
    <property type="component" value="Unassembled WGS sequence"/>
</dbReference>
<reference evidence="1 2" key="1">
    <citation type="submission" date="2016-11" db="EMBL/GenBank/DDBJ databases">
        <authorList>
            <person name="Jaros S."/>
            <person name="Januszkiewicz K."/>
            <person name="Wedrychowicz H."/>
        </authorList>
    </citation>
    <scope>NUCLEOTIDE SEQUENCE [LARGE SCALE GENOMIC DNA]</scope>
    <source>
        <strain evidence="1 2">OK807</strain>
    </source>
</reference>
<dbReference type="EMBL" id="FPJO01000055">
    <property type="protein sequence ID" value="SFY44896.1"/>
    <property type="molecule type" value="Genomic_DNA"/>
</dbReference>
<gene>
    <name evidence="1" type="ORF">SAMN02787144_10556</name>
</gene>
<protein>
    <submittedName>
        <fullName evidence="1">Uncharacterized protein</fullName>
    </submittedName>
</protein>
<sequence length="117" mass="12826">MEAATARFIEESTALPPAALAALYEDSLDRWSRGGRDASRATRVSASENSAIERAVRTALLRRTHELDAFRPDLCFDIKPACSIAACAVCKRTKLTEEQYRVLLDPFAAAGVTVPER</sequence>